<dbReference type="InterPro" id="IPR023606">
    <property type="entry name" value="CoA-Trfase_III_dom_1_sf"/>
</dbReference>
<organism evidence="1 2">
    <name type="scientific">Mycolicibacterium duvalii</name>
    <dbReference type="NCBI Taxonomy" id="39688"/>
    <lineage>
        <taxon>Bacteria</taxon>
        <taxon>Bacillati</taxon>
        <taxon>Actinomycetota</taxon>
        <taxon>Actinomycetes</taxon>
        <taxon>Mycobacteriales</taxon>
        <taxon>Mycobacteriaceae</taxon>
        <taxon>Mycolicibacterium</taxon>
    </lineage>
</organism>
<sequence>MAADDPAIDGPLTGLVVVDLSTTLPGAQATQFLADCGAEVIMVEPPDGSPLRDLPGWPALLRGKRSVTLDLHLDADLDRLRALLRRADVMVNTLRPASAERLGLSPELLSERYPQLVVANITGWGSTGPWRNYKGWEALVMAKTGVMHEKRGLTLRPGPAYISTPYASWGAAHAAVQGVLAALIERDSSGLGQIVESNLVTGMGSMDPYNWFYELVLERYPGAFEPMDAVYDDQGRPQAYLIYALLVAPTKDGRWLQFAQVSPRLIHAWLEELDLLGELADPKWHGFPMLPTPELRMEWWDMMLERVGARTLAEWEQAMAVNHDLSGELFRTPDEALDHPQIVHDGRAVTVDDPDLGPVRQPTTLIHSDRKPLTTIRPAPRLGEHNTSVNFDESRPEIAPRTDPPVAAPLTGVTVLEFGSMYAGPYGATLLTDLGARVIKVEPLAGDNIRNLVAFPEAGGAKVLQGKESVAIDFTKPEGLELVYELAKRSDLVLLCFRGDAAERAGIDEAKLKAANPDLVVLSMSGYGADGPYAHRSAYAPSVGAASGLSVIDSRGAATRPADLDEAHRRAITLHAGSAVPAVQSDGIAALGVASALLVGLYAKRRGITLPHMTTTMLGTALQSVINHNTGYAGRPSIESTDDQFFGLNALYRMYRAADGWVFLAAPLAREWPALAKAMAPYVDLHADERFAGSASQAEHDQALIDALTPVFATKPASEWERELSSQDVGCVEVTERNSEFVLQTDPFFEAGYAVEAHSPIFAEHRRLAPLCRFSRSQTKADAGCTIGQHTDAVLREVGVDDDRIAALRTAEVIGGGS</sequence>
<dbReference type="SUPFAM" id="SSF89796">
    <property type="entry name" value="CoA-transferase family III (CaiB/BaiF)"/>
    <property type="match status" value="2"/>
</dbReference>
<dbReference type="PANTHER" id="PTHR48228:SF5">
    <property type="entry name" value="ALPHA-METHYLACYL-COA RACEMASE"/>
    <property type="match status" value="1"/>
</dbReference>
<gene>
    <name evidence="1" type="ORF">MDUV_18830</name>
</gene>
<evidence type="ECO:0000313" key="2">
    <source>
        <dbReference type="Proteomes" id="UP000467006"/>
    </source>
</evidence>
<name>A0A7I7JZ32_9MYCO</name>
<evidence type="ECO:0000313" key="1">
    <source>
        <dbReference type="EMBL" id="BBX17023.1"/>
    </source>
</evidence>
<dbReference type="Pfam" id="PF02515">
    <property type="entry name" value="CoA_transf_3"/>
    <property type="match status" value="2"/>
</dbReference>
<dbReference type="InterPro" id="IPR044855">
    <property type="entry name" value="CoA-Trfase_III_dom3_sf"/>
</dbReference>
<dbReference type="Gene3D" id="3.30.1540.10">
    <property type="entry name" value="formyl-coa transferase, domain 3"/>
    <property type="match status" value="1"/>
</dbReference>
<reference evidence="1 2" key="1">
    <citation type="journal article" date="2019" name="Emerg. Microbes Infect.">
        <title>Comprehensive subspecies identification of 175 nontuberculous mycobacteria species based on 7547 genomic profiles.</title>
        <authorList>
            <person name="Matsumoto Y."/>
            <person name="Kinjo T."/>
            <person name="Motooka D."/>
            <person name="Nabeya D."/>
            <person name="Jung N."/>
            <person name="Uechi K."/>
            <person name="Horii T."/>
            <person name="Iida T."/>
            <person name="Fujita J."/>
            <person name="Nakamura S."/>
        </authorList>
    </citation>
    <scope>NUCLEOTIDE SEQUENCE [LARGE SCALE GENOMIC DNA]</scope>
    <source>
        <strain evidence="1 2">JCM 6396</strain>
    </source>
</reference>
<dbReference type="RefSeq" id="WP_098004693.1">
    <property type="nucleotide sequence ID" value="NZ_AP022563.1"/>
</dbReference>
<dbReference type="EMBL" id="AP022563">
    <property type="protein sequence ID" value="BBX17023.1"/>
    <property type="molecule type" value="Genomic_DNA"/>
</dbReference>
<accession>A0A7I7JZ32</accession>
<dbReference type="KEGG" id="mdu:MDUV_18830"/>
<dbReference type="Gene3D" id="3.40.50.10540">
    <property type="entry name" value="Crotonobetainyl-coa:carnitine coa-transferase, domain 1"/>
    <property type="match status" value="3"/>
</dbReference>
<dbReference type="Proteomes" id="UP000467006">
    <property type="component" value="Chromosome"/>
</dbReference>
<dbReference type="OrthoDB" id="9797653at2"/>
<dbReference type="InterPro" id="IPR050509">
    <property type="entry name" value="CoA-transferase_III"/>
</dbReference>
<dbReference type="GO" id="GO:0003824">
    <property type="term" value="F:catalytic activity"/>
    <property type="evidence" value="ECO:0007669"/>
    <property type="project" value="InterPro"/>
</dbReference>
<proteinExistence type="predicted"/>
<dbReference type="InterPro" id="IPR003673">
    <property type="entry name" value="CoA-Trfase_fam_III"/>
</dbReference>
<dbReference type="AlphaFoldDB" id="A0A7I7JZ32"/>
<dbReference type="PANTHER" id="PTHR48228">
    <property type="entry name" value="SUCCINYL-COA--D-CITRAMALATE COA-TRANSFERASE"/>
    <property type="match status" value="1"/>
</dbReference>
<protein>
    <submittedName>
        <fullName evidence="1">Uncharacterized protein</fullName>
    </submittedName>
</protein>
<keyword evidence="2" id="KW-1185">Reference proteome</keyword>